<proteinExistence type="predicted"/>
<organism evidence="1 2">
    <name type="scientific">Brenneria izadpanahii</name>
    <dbReference type="NCBI Taxonomy" id="2722756"/>
    <lineage>
        <taxon>Bacteria</taxon>
        <taxon>Pseudomonadati</taxon>
        <taxon>Pseudomonadota</taxon>
        <taxon>Gammaproteobacteria</taxon>
        <taxon>Enterobacterales</taxon>
        <taxon>Pectobacteriaceae</taxon>
        <taxon>Brenneria</taxon>
    </lineage>
</organism>
<name>A0ABX7UP44_9GAMM</name>
<accession>A0ABX7UP44</accession>
<sequence>MVLSISGKTCIINLLGGIGAVSLDPGGAAEIEERILMDRLNPTGITLGEQTIPVQSSIWFEPG</sequence>
<reference evidence="1 2" key="1">
    <citation type="submission" date="2020-03" db="EMBL/GenBank/DDBJ databases">
        <authorList>
            <person name="Bakhshi Ganjeh M."/>
        </authorList>
    </citation>
    <scope>NUCLEOTIDE SEQUENCE [LARGE SCALE GENOMIC DNA]</scope>
    <source>
        <strain evidence="2">Iran 50</strain>
    </source>
</reference>
<dbReference type="EMBL" id="CP050854">
    <property type="protein sequence ID" value="QTF07424.1"/>
    <property type="molecule type" value="Genomic_DNA"/>
</dbReference>
<evidence type="ECO:0000313" key="1">
    <source>
        <dbReference type="EMBL" id="QTF07424.1"/>
    </source>
</evidence>
<dbReference type="RefSeq" id="WP_208230059.1">
    <property type="nucleotide sequence ID" value="NZ_CP050854.1"/>
</dbReference>
<gene>
    <name evidence="1" type="ORF">HC231_05430</name>
</gene>
<protein>
    <submittedName>
        <fullName evidence="1">Uncharacterized protein</fullName>
    </submittedName>
</protein>
<dbReference type="Proteomes" id="UP000671960">
    <property type="component" value="Chromosome"/>
</dbReference>
<keyword evidence="2" id="KW-1185">Reference proteome</keyword>
<evidence type="ECO:0000313" key="2">
    <source>
        <dbReference type="Proteomes" id="UP000671960"/>
    </source>
</evidence>